<protein>
    <recommendedName>
        <fullName evidence="2">DUF11 domain-containing protein</fullName>
    </recommendedName>
</protein>
<evidence type="ECO:0000313" key="3">
    <source>
        <dbReference type="EMBL" id="BDZ41120.1"/>
    </source>
</evidence>
<dbReference type="PANTHER" id="PTHR34819:SF3">
    <property type="entry name" value="CELL SURFACE PROTEIN"/>
    <property type="match status" value="1"/>
</dbReference>
<evidence type="ECO:0000313" key="4">
    <source>
        <dbReference type="Proteomes" id="UP001321475"/>
    </source>
</evidence>
<reference evidence="4" key="1">
    <citation type="journal article" date="2019" name="Int. J. Syst. Evol. Microbiol.">
        <title>The Global Catalogue of Microorganisms (GCM) 10K type strain sequencing project: providing services to taxonomists for standard genome sequencing and annotation.</title>
        <authorList>
            <consortium name="The Broad Institute Genomics Platform"/>
            <consortium name="The Broad Institute Genome Sequencing Center for Infectious Disease"/>
            <person name="Wu L."/>
            <person name="Ma J."/>
        </authorList>
    </citation>
    <scope>NUCLEOTIDE SEQUENCE [LARGE SCALE GENOMIC DNA]</scope>
    <source>
        <strain evidence="4">NBRC 108565</strain>
    </source>
</reference>
<dbReference type="Gene3D" id="2.60.40.740">
    <property type="match status" value="1"/>
</dbReference>
<name>A0ABM8FZP7_9CELL</name>
<sequence>MLAGAQPASADAELSLTKSSPSSVLAGEPVTFTLTATNPGDQPEFNLSFRDELPVGVTYVPGSSSPAGAGEPTIVTNSVEDPPGSGEFVDQQTLIWKNVADLQPGDSTTISFQVTLSDTAATPGARSTSSAPA</sequence>
<organism evidence="3 4">
    <name type="scientific">Paraoerskovia sediminicola</name>
    <dbReference type="NCBI Taxonomy" id="1138587"/>
    <lineage>
        <taxon>Bacteria</taxon>
        <taxon>Bacillati</taxon>
        <taxon>Actinomycetota</taxon>
        <taxon>Actinomycetes</taxon>
        <taxon>Micrococcales</taxon>
        <taxon>Cellulomonadaceae</taxon>
        <taxon>Paraoerskovia</taxon>
    </lineage>
</organism>
<feature type="region of interest" description="Disordered" evidence="1">
    <location>
        <begin position="59"/>
        <end position="86"/>
    </location>
</feature>
<dbReference type="PANTHER" id="PTHR34819">
    <property type="entry name" value="LARGE CYSTEINE-RICH PERIPLASMIC PROTEIN OMCB"/>
    <property type="match status" value="1"/>
</dbReference>
<feature type="region of interest" description="Disordered" evidence="1">
    <location>
        <begin position="1"/>
        <end position="24"/>
    </location>
</feature>
<dbReference type="InterPro" id="IPR047589">
    <property type="entry name" value="DUF11_rpt"/>
</dbReference>
<accession>A0ABM8FZP7</accession>
<dbReference type="Pfam" id="PF01345">
    <property type="entry name" value="DUF11"/>
    <property type="match status" value="1"/>
</dbReference>
<dbReference type="Proteomes" id="UP001321475">
    <property type="component" value="Chromosome"/>
</dbReference>
<dbReference type="EMBL" id="AP027729">
    <property type="protein sequence ID" value="BDZ41120.1"/>
    <property type="molecule type" value="Genomic_DNA"/>
</dbReference>
<proteinExistence type="predicted"/>
<dbReference type="NCBIfam" id="TIGR01451">
    <property type="entry name" value="B_ant_repeat"/>
    <property type="match status" value="1"/>
</dbReference>
<feature type="domain" description="DUF11" evidence="2">
    <location>
        <begin position="14"/>
        <end position="119"/>
    </location>
</feature>
<evidence type="ECO:0000256" key="1">
    <source>
        <dbReference type="SAM" id="MobiDB-lite"/>
    </source>
</evidence>
<dbReference type="InterPro" id="IPR001434">
    <property type="entry name" value="OmcB-like_DUF11"/>
</dbReference>
<keyword evidence="4" id="KW-1185">Reference proteome</keyword>
<dbReference type="InterPro" id="IPR051172">
    <property type="entry name" value="Chlamydia_OmcB"/>
</dbReference>
<gene>
    <name evidence="3" type="ORF">GCM10025865_04190</name>
</gene>
<evidence type="ECO:0000259" key="2">
    <source>
        <dbReference type="Pfam" id="PF01345"/>
    </source>
</evidence>